<dbReference type="EMBL" id="SUQN01000008">
    <property type="protein sequence ID" value="NTZ52409.1"/>
    <property type="molecule type" value="Genomic_DNA"/>
</dbReference>
<reference evidence="1 2" key="1">
    <citation type="submission" date="2019-05" db="EMBL/GenBank/DDBJ databases">
        <title>Draft genomes of bacterial isolates retrieved from different Forrest soils.</title>
        <authorList>
            <person name="Soares-Castro P."/>
            <person name="Santos P.M."/>
        </authorList>
    </citation>
    <scope>NUCLEOTIDE SEQUENCE [LARGE SCALE GENOMIC DNA]</scope>
    <source>
        <strain evidence="1 2">UMG736</strain>
    </source>
</reference>
<comment type="caution">
    <text evidence="1">The sequence shown here is derived from an EMBL/GenBank/DDBJ whole genome shotgun (WGS) entry which is preliminary data.</text>
</comment>
<gene>
    <name evidence="1" type="ORF">FCH32_19235</name>
</gene>
<evidence type="ECO:0008006" key="3">
    <source>
        <dbReference type="Google" id="ProtNLM"/>
    </source>
</evidence>
<organism evidence="1 2">
    <name type="scientific">Citrobacter gillenii</name>
    <dbReference type="NCBI Taxonomy" id="67828"/>
    <lineage>
        <taxon>Bacteria</taxon>
        <taxon>Pseudomonadati</taxon>
        <taxon>Pseudomonadota</taxon>
        <taxon>Gammaproteobacteria</taxon>
        <taxon>Enterobacterales</taxon>
        <taxon>Enterobacteriaceae</taxon>
        <taxon>Citrobacter</taxon>
        <taxon>Citrobacter freundii complex</taxon>
    </lineage>
</organism>
<sequence length="379" mass="43486">MNQIRESLNNVIFPDNMPDSWPYQSWCSPADIDTDITWYSFTELDLTLNAWLGQNALIPVRTSVWGFVYENEPLVQINIIDDTAFIAINRRFYSWVIIVAGTYNLNISLDLSTIFKHTALADTALCMIANRVDTQSVDVALNTAKSFMNFVFFHELVHLICSHHAFFQHNGHQPSYIRTMAFIADFLAFENSLMPLSGNDTTHKRNRDLEIGTARCLGFIIASYFIIKTKQMNTVNVYPTVNERTILLLSYILSPYLKRGEWANMLLKHEARGIMDAYTRRRKLGFNLDNDNCIISTDYATCHCNCSQCSAFATEIYTKARPLNTEVLNHMDVYTACFSKNRNGMTYPNLEKINNATSYFCGLKHPVLFSLENSIKRLM</sequence>
<evidence type="ECO:0000313" key="1">
    <source>
        <dbReference type="EMBL" id="NTZ52409.1"/>
    </source>
</evidence>
<dbReference type="RefSeq" id="WP_174361351.1">
    <property type="nucleotide sequence ID" value="NZ_SUQN01000008.1"/>
</dbReference>
<dbReference type="Proteomes" id="UP000729009">
    <property type="component" value="Unassembled WGS sequence"/>
</dbReference>
<evidence type="ECO:0000313" key="2">
    <source>
        <dbReference type="Proteomes" id="UP000729009"/>
    </source>
</evidence>
<name>A0ABD6M5G3_9ENTR</name>
<proteinExistence type="predicted"/>
<keyword evidence="2" id="KW-1185">Reference proteome</keyword>
<accession>A0ABD6M5G3</accession>
<dbReference type="AlphaFoldDB" id="A0ABD6M5G3"/>
<protein>
    <recommendedName>
        <fullName evidence="3">Peptidase M48 domain-containing protein</fullName>
    </recommendedName>
</protein>